<evidence type="ECO:0000256" key="4">
    <source>
        <dbReference type="ARBA" id="ARBA00023002"/>
    </source>
</evidence>
<gene>
    <name evidence="6" type="ORF">Rsub_07856</name>
</gene>
<evidence type="ECO:0000313" key="7">
    <source>
        <dbReference type="Proteomes" id="UP000247498"/>
    </source>
</evidence>
<dbReference type="InterPro" id="IPR045247">
    <property type="entry name" value="Oye-like"/>
</dbReference>
<dbReference type="OrthoDB" id="1663137at2759"/>
<protein>
    <submittedName>
        <fullName evidence="6">12-oxophytodienoic acid reductase</fullName>
    </submittedName>
</protein>
<feature type="domain" description="NADH:flavin oxidoreductase/NADH oxidase N-terminal" evidence="5">
    <location>
        <begin position="10"/>
        <end position="345"/>
    </location>
</feature>
<dbReference type="InParanoid" id="A0A2V0P6N7"/>
<dbReference type="InterPro" id="IPR013785">
    <property type="entry name" value="Aldolase_TIM"/>
</dbReference>
<dbReference type="PANTHER" id="PTHR22893">
    <property type="entry name" value="NADH OXIDOREDUCTASE-RELATED"/>
    <property type="match status" value="1"/>
</dbReference>
<name>A0A2V0P6N7_9CHLO</name>
<reference evidence="6 7" key="1">
    <citation type="journal article" date="2018" name="Sci. Rep.">
        <title>Raphidocelis subcapitata (=Pseudokirchneriella subcapitata) provides an insight into genome evolution and environmental adaptations in the Sphaeropleales.</title>
        <authorList>
            <person name="Suzuki S."/>
            <person name="Yamaguchi H."/>
            <person name="Nakajima N."/>
            <person name="Kawachi M."/>
        </authorList>
    </citation>
    <scope>NUCLEOTIDE SEQUENCE [LARGE SCALE GENOMIC DNA]</scope>
    <source>
        <strain evidence="6 7">NIES-35</strain>
    </source>
</reference>
<evidence type="ECO:0000256" key="2">
    <source>
        <dbReference type="ARBA" id="ARBA00005979"/>
    </source>
</evidence>
<keyword evidence="3" id="KW-0285">Flavoprotein</keyword>
<evidence type="ECO:0000256" key="1">
    <source>
        <dbReference type="ARBA" id="ARBA00001917"/>
    </source>
</evidence>
<organism evidence="6 7">
    <name type="scientific">Raphidocelis subcapitata</name>
    <dbReference type="NCBI Taxonomy" id="307507"/>
    <lineage>
        <taxon>Eukaryota</taxon>
        <taxon>Viridiplantae</taxon>
        <taxon>Chlorophyta</taxon>
        <taxon>core chlorophytes</taxon>
        <taxon>Chlorophyceae</taxon>
        <taxon>CS clade</taxon>
        <taxon>Sphaeropleales</taxon>
        <taxon>Selenastraceae</taxon>
        <taxon>Raphidocelis</taxon>
    </lineage>
</organism>
<comment type="similarity">
    <text evidence="2">Belongs to the NADH:flavin oxidoreductase/NADH oxidase family.</text>
</comment>
<comment type="cofactor">
    <cofactor evidence="1">
        <name>FMN</name>
        <dbReference type="ChEBI" id="CHEBI:58210"/>
    </cofactor>
</comment>
<dbReference type="Proteomes" id="UP000247498">
    <property type="component" value="Unassembled WGS sequence"/>
</dbReference>
<dbReference type="GO" id="GO:0005829">
    <property type="term" value="C:cytosol"/>
    <property type="evidence" value="ECO:0007669"/>
    <property type="project" value="UniProtKB-ARBA"/>
</dbReference>
<comment type="caution">
    <text evidence="6">The sequence shown here is derived from an EMBL/GenBank/DDBJ whole genome shotgun (WGS) entry which is preliminary data.</text>
</comment>
<dbReference type="CDD" id="cd02933">
    <property type="entry name" value="OYE_like_FMN"/>
    <property type="match status" value="1"/>
</dbReference>
<keyword evidence="3" id="KW-0288">FMN</keyword>
<dbReference type="FunCoup" id="A0A2V0P6N7">
    <property type="interactions" value="269"/>
</dbReference>
<dbReference type="Pfam" id="PF00724">
    <property type="entry name" value="Oxidored_FMN"/>
    <property type="match status" value="1"/>
</dbReference>
<evidence type="ECO:0000256" key="3">
    <source>
        <dbReference type="ARBA" id="ARBA00022643"/>
    </source>
</evidence>
<dbReference type="GO" id="GO:0010181">
    <property type="term" value="F:FMN binding"/>
    <property type="evidence" value="ECO:0007669"/>
    <property type="project" value="InterPro"/>
</dbReference>
<dbReference type="Gene3D" id="3.20.20.70">
    <property type="entry name" value="Aldolase class I"/>
    <property type="match status" value="1"/>
</dbReference>
<dbReference type="AlphaFoldDB" id="A0A2V0P6N7"/>
<accession>A0A2V0P6N7</accession>
<keyword evidence="4" id="KW-0560">Oxidoreductase</keyword>
<evidence type="ECO:0000259" key="5">
    <source>
        <dbReference type="Pfam" id="PF00724"/>
    </source>
</evidence>
<dbReference type="SUPFAM" id="SSF51395">
    <property type="entry name" value="FMN-linked oxidoreductases"/>
    <property type="match status" value="1"/>
</dbReference>
<keyword evidence="7" id="KW-1185">Reference proteome</keyword>
<dbReference type="STRING" id="307507.A0A2V0P6N7"/>
<dbReference type="FunFam" id="3.20.20.70:FF:000059">
    <property type="entry name" value="N-ethylmaleimide reductase, FMN-linked"/>
    <property type="match status" value="1"/>
</dbReference>
<dbReference type="InterPro" id="IPR001155">
    <property type="entry name" value="OxRdtase_FMN_N"/>
</dbReference>
<dbReference type="EMBL" id="BDRX01000065">
    <property type="protein sequence ID" value="GBF95506.1"/>
    <property type="molecule type" value="Genomic_DNA"/>
</dbReference>
<evidence type="ECO:0000313" key="6">
    <source>
        <dbReference type="EMBL" id="GBF95506.1"/>
    </source>
</evidence>
<proteinExistence type="inferred from homology"/>
<dbReference type="PANTHER" id="PTHR22893:SF91">
    <property type="entry name" value="NADPH DEHYDROGENASE 2-RELATED"/>
    <property type="match status" value="1"/>
</dbReference>
<dbReference type="GO" id="GO:0016628">
    <property type="term" value="F:oxidoreductase activity, acting on the CH-CH group of donors, NAD or NADP as acceptor"/>
    <property type="evidence" value="ECO:0007669"/>
    <property type="project" value="UniProtKB-ARBA"/>
</dbReference>
<sequence>MAPIKSASPLFQPFKVGEAELKHRVVYAPLTRCRAIDTVPVPEMALYYAQRASEGGLMIAEATCIMPQAHGYPHTPGVYTRQQVDAWRPIVEAVHEKGATFFLQLWHVGRASHNNYQPDGSPPVAPSALAIGSDWEVYTQQGGPYKYPTPRALTKREIAATVQAYADAARNSIAAGFDGVEIHAANGYLLAQFVAATTNDRTDEYGGSLENRTRLLFEVVEAVVEAVGGHRVGIRLSPFNKFLDCIEPDPFGTYGAVVEGLNKYGLAYVHMVEPRVLGNADVTPEKGHTLKPFREAFDGPFISAGGHTRDTAIDTVASHEADLTAFGRWFISNPDLPLRLKLGAPLAQYNRDAFYSQDMVVGYTDYPSLTEEEVEDLQTATAKA</sequence>